<evidence type="ECO:0000256" key="2">
    <source>
        <dbReference type="ARBA" id="ARBA00005269"/>
    </source>
</evidence>
<dbReference type="GO" id="GO:0003676">
    <property type="term" value="F:nucleic acid binding"/>
    <property type="evidence" value="ECO:0007669"/>
    <property type="project" value="InterPro"/>
</dbReference>
<comment type="catalytic activity">
    <reaction evidence="7 8">
        <text>guanosine(966) in 16S rRNA + S-adenosyl-L-methionine = N(2)-methylguanosine(966) in 16S rRNA + S-adenosyl-L-homocysteine + H(+)</text>
        <dbReference type="Rhea" id="RHEA:23548"/>
        <dbReference type="Rhea" id="RHEA-COMP:10211"/>
        <dbReference type="Rhea" id="RHEA-COMP:10212"/>
        <dbReference type="ChEBI" id="CHEBI:15378"/>
        <dbReference type="ChEBI" id="CHEBI:57856"/>
        <dbReference type="ChEBI" id="CHEBI:59789"/>
        <dbReference type="ChEBI" id="CHEBI:74269"/>
        <dbReference type="ChEBI" id="CHEBI:74481"/>
        <dbReference type="EC" id="2.1.1.171"/>
    </reaction>
</comment>
<evidence type="ECO:0000313" key="9">
    <source>
        <dbReference type="EMBL" id="KAA9130875.1"/>
    </source>
</evidence>
<dbReference type="InterPro" id="IPR002052">
    <property type="entry name" value="DNA_methylase_N6_adenine_CS"/>
</dbReference>
<dbReference type="SUPFAM" id="SSF53335">
    <property type="entry name" value="S-adenosyl-L-methionine-dependent methyltransferases"/>
    <property type="match status" value="1"/>
</dbReference>
<evidence type="ECO:0000256" key="4">
    <source>
        <dbReference type="ARBA" id="ARBA00013682"/>
    </source>
</evidence>
<evidence type="ECO:0000256" key="8">
    <source>
        <dbReference type="PIRNR" id="PIRNR004553"/>
    </source>
</evidence>
<evidence type="ECO:0000256" key="1">
    <source>
        <dbReference type="ARBA" id="ARBA00002649"/>
    </source>
</evidence>
<dbReference type="InterPro" id="IPR004398">
    <property type="entry name" value="RNA_MeTrfase_RsmD"/>
</dbReference>
<gene>
    <name evidence="9" type="primary">rsmD</name>
    <name evidence="9" type="ORF">F3N42_10965</name>
</gene>
<dbReference type="GO" id="GO:0052913">
    <property type="term" value="F:16S rRNA (guanine(966)-N(2))-methyltransferase activity"/>
    <property type="evidence" value="ECO:0007669"/>
    <property type="project" value="UniProtKB-EC"/>
</dbReference>
<comment type="similarity">
    <text evidence="2 8">Belongs to the methyltransferase superfamily. RsmD family.</text>
</comment>
<comment type="function">
    <text evidence="1 8">Specifically methylates the guanine in position 966 of 16S rRNA in the assembled 30S particle.</text>
</comment>
<reference evidence="9 10" key="1">
    <citation type="submission" date="2019-09" db="EMBL/GenBank/DDBJ databases">
        <title>Wenzhouxiangella sp. Genome sequencing and assembly.</title>
        <authorList>
            <person name="Zhang R."/>
        </authorList>
    </citation>
    <scope>NUCLEOTIDE SEQUENCE [LARGE SCALE GENOMIC DNA]</scope>
    <source>
        <strain evidence="9 10">W260</strain>
    </source>
</reference>
<keyword evidence="8" id="KW-0698">rRNA processing</keyword>
<keyword evidence="5 8" id="KW-0489">Methyltransferase</keyword>
<dbReference type="Proteomes" id="UP000325372">
    <property type="component" value="Unassembled WGS sequence"/>
</dbReference>
<sequence length="188" mass="20465">MKRKPPGQVRIIGGEWRGRKLPVPDLPGLRPTGDRSRETLFNWLQADVPGARCADLFAGSGALGFEAASRGARHVDMVEIAPLAVSSLAESRATLRADNVDIHRANVLAWLRQAEPDSLDIIFLDPPFDSGLAVQALERIQDNGCVAPGGCVYVESPSKFPELVMRAPFALARDKVVGESRLQLFRRG</sequence>
<dbReference type="EC" id="2.1.1.171" evidence="3 8"/>
<keyword evidence="6 8" id="KW-0808">Transferase</keyword>
<dbReference type="InterPro" id="IPR029063">
    <property type="entry name" value="SAM-dependent_MTases_sf"/>
</dbReference>
<evidence type="ECO:0000256" key="6">
    <source>
        <dbReference type="ARBA" id="ARBA00022679"/>
    </source>
</evidence>
<dbReference type="CDD" id="cd02440">
    <property type="entry name" value="AdoMet_MTases"/>
    <property type="match status" value="1"/>
</dbReference>
<keyword evidence="8" id="KW-0949">S-adenosyl-L-methionine</keyword>
<dbReference type="Pfam" id="PF03602">
    <property type="entry name" value="Cons_hypoth95"/>
    <property type="match status" value="1"/>
</dbReference>
<accession>A0A5N0T749</accession>
<dbReference type="PANTHER" id="PTHR43542:SF1">
    <property type="entry name" value="METHYLTRANSFERASE"/>
    <property type="match status" value="1"/>
</dbReference>
<dbReference type="Gene3D" id="3.40.50.150">
    <property type="entry name" value="Vaccinia Virus protein VP39"/>
    <property type="match status" value="1"/>
</dbReference>
<dbReference type="PANTHER" id="PTHR43542">
    <property type="entry name" value="METHYLTRANSFERASE"/>
    <property type="match status" value="1"/>
</dbReference>
<proteinExistence type="inferred from homology"/>
<evidence type="ECO:0000256" key="3">
    <source>
        <dbReference type="ARBA" id="ARBA00012141"/>
    </source>
</evidence>
<dbReference type="NCBIfam" id="TIGR00095">
    <property type="entry name" value="16S rRNA (guanine(966)-N(2))-methyltransferase RsmD"/>
    <property type="match status" value="1"/>
</dbReference>
<comment type="caution">
    <text evidence="9">The sequence shown here is derived from an EMBL/GenBank/DDBJ whole genome shotgun (WGS) entry which is preliminary data.</text>
</comment>
<evidence type="ECO:0000256" key="7">
    <source>
        <dbReference type="ARBA" id="ARBA00048326"/>
    </source>
</evidence>
<keyword evidence="10" id="KW-1185">Reference proteome</keyword>
<organism evidence="9 10">
    <name type="scientific">Marinihelvus fidelis</name>
    <dbReference type="NCBI Taxonomy" id="2613842"/>
    <lineage>
        <taxon>Bacteria</taxon>
        <taxon>Pseudomonadati</taxon>
        <taxon>Pseudomonadota</taxon>
        <taxon>Gammaproteobacteria</taxon>
        <taxon>Chromatiales</taxon>
        <taxon>Wenzhouxiangellaceae</taxon>
        <taxon>Marinihelvus</taxon>
    </lineage>
</organism>
<protein>
    <recommendedName>
        <fullName evidence="4 8">Ribosomal RNA small subunit methyltransferase D</fullName>
        <ecNumber evidence="3 8">2.1.1.171</ecNumber>
    </recommendedName>
</protein>
<evidence type="ECO:0000256" key="5">
    <source>
        <dbReference type="ARBA" id="ARBA00022603"/>
    </source>
</evidence>
<dbReference type="AlphaFoldDB" id="A0A5N0T749"/>
<dbReference type="RefSeq" id="WP_150864512.1">
    <property type="nucleotide sequence ID" value="NZ_VYXP01000006.1"/>
</dbReference>
<dbReference type="EMBL" id="VYXP01000006">
    <property type="protein sequence ID" value="KAA9130875.1"/>
    <property type="molecule type" value="Genomic_DNA"/>
</dbReference>
<dbReference type="PIRSF" id="PIRSF004553">
    <property type="entry name" value="CHP00095"/>
    <property type="match status" value="1"/>
</dbReference>
<name>A0A5N0T749_9GAMM</name>
<evidence type="ECO:0000313" key="10">
    <source>
        <dbReference type="Proteomes" id="UP000325372"/>
    </source>
</evidence>
<dbReference type="PROSITE" id="PS00092">
    <property type="entry name" value="N6_MTASE"/>
    <property type="match status" value="1"/>
</dbReference>